<dbReference type="AlphaFoldDB" id="A0A4S8SHW5"/>
<evidence type="ECO:0000256" key="1">
    <source>
        <dbReference type="ARBA" id="ARBA00004141"/>
    </source>
</evidence>
<proteinExistence type="inferred from homology"/>
<evidence type="ECO:0000313" key="14">
    <source>
        <dbReference type="Proteomes" id="UP000309734"/>
    </source>
</evidence>
<reference evidence="13 14" key="1">
    <citation type="submission" date="2018-10" db="EMBL/GenBank/DDBJ databases">
        <title>Fifty Aureobasidium pullulans genomes reveal a recombining polyextremotolerant generalist.</title>
        <authorList>
            <person name="Gostincar C."/>
            <person name="Turk M."/>
            <person name="Zajc J."/>
            <person name="Gunde-Cimerman N."/>
        </authorList>
    </citation>
    <scope>NUCLEOTIDE SEQUENCE [LARGE SCALE GENOMIC DNA]</scope>
    <source>
        <strain evidence="11 13">EXF-11900</strain>
        <strain evidence="12 14">EXF-3519</strain>
    </source>
</reference>
<keyword evidence="6" id="KW-0653">Protein transport</keyword>
<dbReference type="Proteomes" id="UP000309734">
    <property type="component" value="Unassembled WGS sequence"/>
</dbReference>
<accession>A0A4S8SHW5</accession>
<dbReference type="InterPro" id="IPR004813">
    <property type="entry name" value="OPT"/>
</dbReference>
<evidence type="ECO:0000313" key="12">
    <source>
        <dbReference type="EMBL" id="THZ69712.1"/>
    </source>
</evidence>
<feature type="compositionally biased region" description="Basic and acidic residues" evidence="9">
    <location>
        <begin position="1"/>
        <end position="18"/>
    </location>
</feature>
<keyword evidence="3" id="KW-0813">Transport</keyword>
<evidence type="ECO:0000256" key="3">
    <source>
        <dbReference type="ARBA" id="ARBA00022448"/>
    </source>
</evidence>
<dbReference type="GO" id="GO:0016020">
    <property type="term" value="C:membrane"/>
    <property type="evidence" value="ECO:0007669"/>
    <property type="project" value="UniProtKB-SubCell"/>
</dbReference>
<evidence type="ECO:0000313" key="11">
    <source>
        <dbReference type="EMBL" id="THV70015.1"/>
    </source>
</evidence>
<evidence type="ECO:0000256" key="8">
    <source>
        <dbReference type="ARBA" id="ARBA00023136"/>
    </source>
</evidence>
<evidence type="ECO:0000256" key="6">
    <source>
        <dbReference type="ARBA" id="ARBA00022927"/>
    </source>
</evidence>
<protein>
    <submittedName>
        <fullName evidence="11">OPT superfamily oligopeptide transporter</fullName>
    </submittedName>
</protein>
<evidence type="ECO:0000256" key="2">
    <source>
        <dbReference type="ARBA" id="ARBA00008807"/>
    </source>
</evidence>
<feature type="compositionally biased region" description="Basic and acidic residues" evidence="9">
    <location>
        <begin position="29"/>
        <end position="59"/>
    </location>
</feature>
<feature type="transmembrane region" description="Helical" evidence="10">
    <location>
        <begin position="101"/>
        <end position="119"/>
    </location>
</feature>
<keyword evidence="8 10" id="KW-0472">Membrane</keyword>
<dbReference type="PANTHER" id="PTHR22601">
    <property type="entry name" value="ISP4 LIKE PROTEIN"/>
    <property type="match status" value="1"/>
</dbReference>
<evidence type="ECO:0000256" key="9">
    <source>
        <dbReference type="SAM" id="MobiDB-lite"/>
    </source>
</evidence>
<comment type="subcellular location">
    <subcellularLocation>
        <location evidence="1">Membrane</location>
        <topology evidence="1">Multi-pass membrane protein</topology>
    </subcellularLocation>
</comment>
<evidence type="ECO:0000256" key="4">
    <source>
        <dbReference type="ARBA" id="ARBA00022692"/>
    </source>
</evidence>
<dbReference type="GO" id="GO:0035673">
    <property type="term" value="F:oligopeptide transmembrane transporter activity"/>
    <property type="evidence" value="ECO:0007669"/>
    <property type="project" value="InterPro"/>
</dbReference>
<dbReference type="Proteomes" id="UP000304951">
    <property type="component" value="Unassembled WGS sequence"/>
</dbReference>
<organism evidence="11 13">
    <name type="scientific">Aureobasidium pullulans</name>
    <name type="common">Black yeast</name>
    <name type="synonym">Pullularia pullulans</name>
    <dbReference type="NCBI Taxonomy" id="5580"/>
    <lineage>
        <taxon>Eukaryota</taxon>
        <taxon>Fungi</taxon>
        <taxon>Dikarya</taxon>
        <taxon>Ascomycota</taxon>
        <taxon>Pezizomycotina</taxon>
        <taxon>Dothideomycetes</taxon>
        <taxon>Dothideomycetidae</taxon>
        <taxon>Dothideales</taxon>
        <taxon>Saccotheciaceae</taxon>
        <taxon>Aureobasidium</taxon>
    </lineage>
</organism>
<sequence length="828" mass="93984">MTEKRASSYHDQTDDPRTARISTNNDESTVDHGMRPLPTKNDHESNEKRSDNLEARLSDNDGDEWVREGSIVVLETAEDLVTQILDTEDDPFEESLTFRTWFLGIGLSIFASVLQEIFYFKPQTIFVSLVFLTVIAYVLGDAMAFAIPRKGWLRYLNPHEFNQKEHAAITIMASAAAVSALATEALAAQALFYGGYPSVGAGIFIVLSSQLLGFGVAGMLRDILVYPTKMLWPMTLPVTTLLQTIHKDKAETKQRMRVWYIIFFCLFFWEILPEYIFTVLTGVSIVCLADQHNLVITNLFGGASGNEGLGFLSLCFDWNYIAAFNSPLWYPLQTTVNMLIGICGCYILFMGKLIKKPHRMTYIRLTDQGIYYGNLWNSQDFPFLSQSLFNSTSTATNYTVYNQSLILDSNFHIDFDKLDEQGIPYLTGTYIAYLITSNAGLTATFVHMLMWNWDDLKVAWTWAHPRNLAKLANPHTYMFWRNTETPEERLARKVDDPTLDPHYKVMLRNKYKEVPMWWWAGVMVVSWVVGIICLYSIKSTLPWWGYLIALMFTYLFALFFGAQSGITGFGFNLQPICQMLAGYLFPGRPLANFYFTCFTYNTSTQASLLAKDLRLAQQNHIPPRTTFALQVTGCLVGGIFNWVMMHSIVQNQAEILKSIQGTNIWSGQNIQQFNTLAIAWSIASRMFSVGSRYQWVTLAYLIGFLVPIPTYIAYKITGNKKWGYLNPSIILWYMGNLFVGINSALNMFFILAFVSQFYIRRYHPEFFVKYNYLVSAAMDGGTQVMVFILTFAVAGGSGKAHPFPTWAGNPDLSVHNADYCMVNPANNG</sequence>
<keyword evidence="4 10" id="KW-0812">Transmembrane</keyword>
<feature type="transmembrane region" description="Helical" evidence="10">
    <location>
        <begin position="168"/>
        <end position="193"/>
    </location>
</feature>
<feature type="transmembrane region" description="Helical" evidence="10">
    <location>
        <begin position="328"/>
        <end position="349"/>
    </location>
</feature>
<dbReference type="GO" id="GO:0015031">
    <property type="term" value="P:protein transport"/>
    <property type="evidence" value="ECO:0007669"/>
    <property type="project" value="UniProtKB-KW"/>
</dbReference>
<feature type="region of interest" description="Disordered" evidence="9">
    <location>
        <begin position="1"/>
        <end position="59"/>
    </location>
</feature>
<dbReference type="EMBL" id="QZAF01000220">
    <property type="protein sequence ID" value="THV70015.1"/>
    <property type="molecule type" value="Genomic_DNA"/>
</dbReference>
<feature type="transmembrane region" description="Helical" evidence="10">
    <location>
        <begin position="516"/>
        <end position="537"/>
    </location>
</feature>
<name>A0A4S8SHW5_AURPU</name>
<comment type="similarity">
    <text evidence="2">Belongs to the oligopeptide OPT transporter family.</text>
</comment>
<dbReference type="Pfam" id="PF03169">
    <property type="entry name" value="OPT"/>
    <property type="match status" value="1"/>
</dbReference>
<feature type="transmembrane region" description="Helical" evidence="10">
    <location>
        <begin position="199"/>
        <end position="220"/>
    </location>
</feature>
<feature type="transmembrane region" description="Helical" evidence="10">
    <location>
        <begin position="258"/>
        <end position="276"/>
    </location>
</feature>
<dbReference type="NCBIfam" id="TIGR00728">
    <property type="entry name" value="OPT_sfam"/>
    <property type="match status" value="1"/>
</dbReference>
<feature type="transmembrane region" description="Helical" evidence="10">
    <location>
        <begin position="125"/>
        <end position="147"/>
    </location>
</feature>
<keyword evidence="7 10" id="KW-1133">Transmembrane helix</keyword>
<evidence type="ECO:0000256" key="10">
    <source>
        <dbReference type="SAM" id="Phobius"/>
    </source>
</evidence>
<feature type="transmembrane region" description="Helical" evidence="10">
    <location>
        <begin position="770"/>
        <end position="794"/>
    </location>
</feature>
<feature type="transmembrane region" description="Helical" evidence="10">
    <location>
        <begin position="543"/>
        <end position="562"/>
    </location>
</feature>
<dbReference type="EMBL" id="QZBS01000224">
    <property type="protein sequence ID" value="THZ69712.1"/>
    <property type="molecule type" value="Genomic_DNA"/>
</dbReference>
<feature type="transmembrane region" description="Helical" evidence="10">
    <location>
        <begin position="734"/>
        <end position="758"/>
    </location>
</feature>
<evidence type="ECO:0000256" key="7">
    <source>
        <dbReference type="ARBA" id="ARBA00022989"/>
    </source>
</evidence>
<feature type="transmembrane region" description="Helical" evidence="10">
    <location>
        <begin position="695"/>
        <end position="714"/>
    </location>
</feature>
<evidence type="ECO:0000313" key="13">
    <source>
        <dbReference type="Proteomes" id="UP000304951"/>
    </source>
</evidence>
<dbReference type="OrthoDB" id="9986677at2759"/>
<dbReference type="InterPro" id="IPR004648">
    <property type="entry name" value="Oligpept_transpt"/>
</dbReference>
<gene>
    <name evidence="12" type="ORF">D6C85_06510</name>
    <name evidence="11" type="ORF">D6D28_05462</name>
</gene>
<comment type="caution">
    <text evidence="11">The sequence shown here is derived from an EMBL/GenBank/DDBJ whole genome shotgun (WGS) entry which is preliminary data.</text>
</comment>
<evidence type="ECO:0000256" key="5">
    <source>
        <dbReference type="ARBA" id="ARBA00022856"/>
    </source>
</evidence>
<keyword evidence="5" id="KW-0571">Peptide transport</keyword>